<proteinExistence type="predicted"/>
<dbReference type="AlphaFoldDB" id="A0A9N8EDJ6"/>
<dbReference type="CDD" id="cd20540">
    <property type="entry name" value="CYCLIN_CCNY_like"/>
    <property type="match status" value="1"/>
</dbReference>
<feature type="compositionally biased region" description="Polar residues" evidence="1">
    <location>
        <begin position="67"/>
        <end position="87"/>
    </location>
</feature>
<dbReference type="Gene3D" id="1.10.472.10">
    <property type="entry name" value="Cyclin-like"/>
    <property type="match status" value="1"/>
</dbReference>
<organism evidence="3 4">
    <name type="scientific">Seminavis robusta</name>
    <dbReference type="NCBI Taxonomy" id="568900"/>
    <lineage>
        <taxon>Eukaryota</taxon>
        <taxon>Sar</taxon>
        <taxon>Stramenopiles</taxon>
        <taxon>Ochrophyta</taxon>
        <taxon>Bacillariophyta</taxon>
        <taxon>Bacillariophyceae</taxon>
        <taxon>Bacillariophycidae</taxon>
        <taxon>Naviculales</taxon>
        <taxon>Naviculaceae</taxon>
        <taxon>Seminavis</taxon>
    </lineage>
</organism>
<name>A0A9N8EDJ6_9STRA</name>
<evidence type="ECO:0000259" key="2">
    <source>
        <dbReference type="Pfam" id="PF00134"/>
    </source>
</evidence>
<feature type="compositionally biased region" description="Polar residues" evidence="1">
    <location>
        <begin position="181"/>
        <end position="193"/>
    </location>
</feature>
<dbReference type="SUPFAM" id="SSF47954">
    <property type="entry name" value="Cyclin-like"/>
    <property type="match status" value="1"/>
</dbReference>
<dbReference type="InterPro" id="IPR036915">
    <property type="entry name" value="Cyclin-like_sf"/>
</dbReference>
<comment type="caution">
    <text evidence="3">The sequence shown here is derived from an EMBL/GenBank/DDBJ whole genome shotgun (WGS) entry which is preliminary data.</text>
</comment>
<dbReference type="Proteomes" id="UP001153069">
    <property type="component" value="Unassembled WGS sequence"/>
</dbReference>
<feature type="compositionally biased region" description="Basic and acidic residues" evidence="1">
    <location>
        <begin position="12"/>
        <end position="26"/>
    </location>
</feature>
<protein>
    <submittedName>
        <fullName evidence="3">Cyclin</fullName>
    </submittedName>
</protein>
<dbReference type="InterPro" id="IPR006671">
    <property type="entry name" value="Cyclin_N"/>
</dbReference>
<feature type="domain" description="Cyclin N-terminal" evidence="2">
    <location>
        <begin position="589"/>
        <end position="682"/>
    </location>
</feature>
<feature type="compositionally biased region" description="Polar residues" evidence="1">
    <location>
        <begin position="324"/>
        <end position="343"/>
    </location>
</feature>
<evidence type="ECO:0000256" key="1">
    <source>
        <dbReference type="SAM" id="MobiDB-lite"/>
    </source>
</evidence>
<feature type="region of interest" description="Disordered" evidence="1">
    <location>
        <begin position="176"/>
        <end position="205"/>
    </location>
</feature>
<keyword evidence="4" id="KW-1185">Reference proteome</keyword>
<gene>
    <name evidence="3" type="ORF">SEMRO_1019_G232040.1</name>
</gene>
<accession>A0A9N8EDJ6</accession>
<dbReference type="EMBL" id="CAICTM010001017">
    <property type="protein sequence ID" value="CAB9519471.1"/>
    <property type="molecule type" value="Genomic_DNA"/>
</dbReference>
<feature type="region of interest" description="Disordered" evidence="1">
    <location>
        <begin position="1"/>
        <end position="87"/>
    </location>
</feature>
<feature type="region of interest" description="Disordered" evidence="1">
    <location>
        <begin position="221"/>
        <end position="241"/>
    </location>
</feature>
<dbReference type="OrthoDB" id="10250320at2759"/>
<dbReference type="Pfam" id="PF00134">
    <property type="entry name" value="Cyclin_N"/>
    <property type="match status" value="1"/>
</dbReference>
<feature type="region of interest" description="Disordered" evidence="1">
    <location>
        <begin position="377"/>
        <end position="457"/>
    </location>
</feature>
<evidence type="ECO:0000313" key="3">
    <source>
        <dbReference type="EMBL" id="CAB9519471.1"/>
    </source>
</evidence>
<feature type="compositionally biased region" description="Low complexity" evidence="1">
    <location>
        <begin position="35"/>
        <end position="50"/>
    </location>
</feature>
<reference evidence="3" key="1">
    <citation type="submission" date="2020-06" db="EMBL/GenBank/DDBJ databases">
        <authorList>
            <consortium name="Plant Systems Biology data submission"/>
        </authorList>
    </citation>
    <scope>NUCLEOTIDE SEQUENCE</scope>
    <source>
        <strain evidence="3">D6</strain>
    </source>
</reference>
<feature type="region of interest" description="Disordered" evidence="1">
    <location>
        <begin position="310"/>
        <end position="352"/>
    </location>
</feature>
<evidence type="ECO:0000313" key="4">
    <source>
        <dbReference type="Proteomes" id="UP001153069"/>
    </source>
</evidence>
<feature type="compositionally biased region" description="Basic and acidic residues" evidence="1">
    <location>
        <begin position="311"/>
        <end position="322"/>
    </location>
</feature>
<sequence>MDSNVVVVSPRDYNKVSEPELVHESQRFCLDGHPNDSSSSERTSSTNPSERQLKSGLNGLSDRSRTETATTADSPIGTSSSVSTQMASPLAALHKHPVPHSFFTDSTQTNDLTNSNVSLQDMYEDAADSQQRSNIMFGDHSGQPLLQRQQQQPLATMTRLRGPVVDESTRIAKPLKIGDSTLGTPPTSLHPQPTNAPPAVTLPPAADQIGTIDESEASDNHLGLSISPAFPMEGSAPSKSSLPRPMLYSAIGSLETCSAHSLKSMWNNKQQPPPNGFSRFDANNLIAPQQQSRNNILQGGLLGGNSLLQQHQEKKSPIRDPVVETSTPAKFGDSSPQNKTSTPAGHWTPPTIVPLTADHQKAFADSFRLIRDKVDAAQQRRRPKRMAAPQPPPSNVETSLAAETKKDPTKATTHLPSSLRHGPSKDRCDSKKKNKKSVKIDDASLQRKKRSGPKKQVEMFRPSCDAYTPRMERKKITYKPAEKREPVQKMATTMGTLSRPNFRDALRRVAMLMRQHIVKIEQRFNSRPVGRGDEEGLFKMSMKEAFSEEKFATCRYKCTVVRVPMARPGMVFGLKKIRPKYEIPTEEEIYEFAHQLFKTVQLSSECSIVCLIYVERLMETAKVPLLASTWRPIFMCGLLLASKVWQDLSSWNIEFASVYPQFSLDAINKLELEFLRRLKWDLYVSSSLYAKYYFALRSLVEKPDFRQRYNRMVGGVDSVAASEALKIQKRTEQVKEEALLQLSRSM</sequence>
<dbReference type="PANTHER" id="PTHR14248">
    <property type="entry name" value="CYCLIN Y, ISOFORM A"/>
    <property type="match status" value="1"/>
</dbReference>